<dbReference type="Proteomes" id="UP000053611">
    <property type="component" value="Unassembled WGS sequence"/>
</dbReference>
<dbReference type="GeneID" id="28985109"/>
<evidence type="ECO:0000256" key="2">
    <source>
        <dbReference type="ARBA" id="ARBA00023242"/>
    </source>
</evidence>
<organism evidence="5 6">
    <name type="scientific">Cutaneotrichosporon oleaginosum</name>
    <dbReference type="NCBI Taxonomy" id="879819"/>
    <lineage>
        <taxon>Eukaryota</taxon>
        <taxon>Fungi</taxon>
        <taxon>Dikarya</taxon>
        <taxon>Basidiomycota</taxon>
        <taxon>Agaricomycotina</taxon>
        <taxon>Tremellomycetes</taxon>
        <taxon>Trichosporonales</taxon>
        <taxon>Trichosporonaceae</taxon>
        <taxon>Cutaneotrichosporon</taxon>
    </lineage>
</organism>
<dbReference type="GO" id="GO:0016251">
    <property type="term" value="F:RNA polymerase II general transcription initiation factor activity"/>
    <property type="evidence" value="ECO:0007669"/>
    <property type="project" value="TreeGrafter"/>
</dbReference>
<evidence type="ECO:0000256" key="3">
    <source>
        <dbReference type="SAM" id="MobiDB-lite"/>
    </source>
</evidence>
<proteinExistence type="predicted"/>
<dbReference type="InterPro" id="IPR042225">
    <property type="entry name" value="Ncb2"/>
</dbReference>
<dbReference type="CDD" id="cd22905">
    <property type="entry name" value="HFD_Dr1"/>
    <property type="match status" value="1"/>
</dbReference>
<evidence type="ECO:0000256" key="1">
    <source>
        <dbReference type="ARBA" id="ARBA00004123"/>
    </source>
</evidence>
<feature type="region of interest" description="Disordered" evidence="3">
    <location>
        <begin position="93"/>
        <end position="120"/>
    </location>
</feature>
<dbReference type="OrthoDB" id="601405at2759"/>
<dbReference type="EMBL" id="KQ087279">
    <property type="protein sequence ID" value="KLT38868.1"/>
    <property type="molecule type" value="Genomic_DNA"/>
</dbReference>
<protein>
    <submittedName>
        <fullName evidence="5">Histone-fold-containing protein</fullName>
    </submittedName>
</protein>
<keyword evidence="6" id="KW-1185">Reference proteome</keyword>
<sequence length="140" mass="15635">MSDREGFGGGDDEHTLPKATVYKLISEMLPDDLSCAKDTKEIIVDCCVEWIKLISAQSNTVCEESSKKTISPEHVLEALKQLGFESFISEVDESHGEFKQSQKDRQRNQPNTNGMTPEELQALQQKLFSQSQARLQSGGE</sequence>
<gene>
    <name evidence="5" type="ORF">CC85DRAFT_289113</name>
</gene>
<evidence type="ECO:0000259" key="4">
    <source>
        <dbReference type="Pfam" id="PF00808"/>
    </source>
</evidence>
<dbReference type="GO" id="GO:0017025">
    <property type="term" value="F:TBP-class protein binding"/>
    <property type="evidence" value="ECO:0007669"/>
    <property type="project" value="TreeGrafter"/>
</dbReference>
<name>A0A0J0XCR6_9TREE</name>
<feature type="compositionally biased region" description="Basic and acidic residues" evidence="3">
    <location>
        <begin position="93"/>
        <end position="107"/>
    </location>
</feature>
<dbReference type="FunFam" id="1.10.20.10:FF:000019">
    <property type="entry name" value="Negative cofactor 2 beta"/>
    <property type="match status" value="1"/>
</dbReference>
<dbReference type="Gene3D" id="1.10.20.10">
    <property type="entry name" value="Histone, subunit A"/>
    <property type="match status" value="1"/>
</dbReference>
<reference evidence="5 6" key="1">
    <citation type="submission" date="2015-03" db="EMBL/GenBank/DDBJ databases">
        <title>Genomics and transcriptomics of the oil-accumulating basidiomycete yeast T. oleaginosus allow insights into substrate utilization and the diverse evolutionary trajectories of mating systems in fungi.</title>
        <authorList>
            <consortium name="DOE Joint Genome Institute"/>
            <person name="Kourist R."/>
            <person name="Kracht O."/>
            <person name="Bracharz F."/>
            <person name="Lipzen A."/>
            <person name="Nolan M."/>
            <person name="Ohm R."/>
            <person name="Grigoriev I."/>
            <person name="Sun S."/>
            <person name="Heitman J."/>
            <person name="Bruck T."/>
            <person name="Nowrousian M."/>
        </authorList>
    </citation>
    <scope>NUCLEOTIDE SEQUENCE [LARGE SCALE GENOMIC DNA]</scope>
    <source>
        <strain evidence="5 6">IBC0246</strain>
    </source>
</reference>
<dbReference type="GO" id="GO:0051123">
    <property type="term" value="P:RNA polymerase II preinitiation complex assembly"/>
    <property type="evidence" value="ECO:0007669"/>
    <property type="project" value="TreeGrafter"/>
</dbReference>
<keyword evidence="2" id="KW-0539">Nucleus</keyword>
<accession>A0A0J0XCR6</accession>
<dbReference type="AlphaFoldDB" id="A0A0J0XCR6"/>
<dbReference type="GO" id="GO:0017054">
    <property type="term" value="C:negative cofactor 2 complex"/>
    <property type="evidence" value="ECO:0007669"/>
    <property type="project" value="InterPro"/>
</dbReference>
<dbReference type="RefSeq" id="XP_018275359.1">
    <property type="nucleotide sequence ID" value="XM_018424506.1"/>
</dbReference>
<dbReference type="STRING" id="879819.A0A0J0XCR6"/>
<comment type="subcellular location">
    <subcellularLocation>
        <location evidence="1">Nucleus</location>
    </subcellularLocation>
</comment>
<dbReference type="PANTHER" id="PTHR46138:SF1">
    <property type="entry name" value="PROTEIN DR1"/>
    <property type="match status" value="1"/>
</dbReference>
<dbReference type="Pfam" id="PF00808">
    <property type="entry name" value="CBFD_NFYB_HMF"/>
    <property type="match status" value="1"/>
</dbReference>
<dbReference type="InterPro" id="IPR009072">
    <property type="entry name" value="Histone-fold"/>
</dbReference>
<dbReference type="SUPFAM" id="SSF47113">
    <property type="entry name" value="Histone-fold"/>
    <property type="match status" value="1"/>
</dbReference>
<dbReference type="PANTHER" id="PTHR46138">
    <property type="entry name" value="PROTEIN DR1"/>
    <property type="match status" value="1"/>
</dbReference>
<feature type="domain" description="Transcription factor CBF/NF-Y/archaeal histone" evidence="4">
    <location>
        <begin position="15"/>
        <end position="79"/>
    </location>
</feature>
<evidence type="ECO:0000313" key="6">
    <source>
        <dbReference type="Proteomes" id="UP000053611"/>
    </source>
</evidence>
<dbReference type="InterPro" id="IPR003958">
    <property type="entry name" value="CBFA_NFYB_domain"/>
</dbReference>
<evidence type="ECO:0000313" key="5">
    <source>
        <dbReference type="EMBL" id="KLT38868.1"/>
    </source>
</evidence>
<dbReference type="GO" id="GO:0000122">
    <property type="term" value="P:negative regulation of transcription by RNA polymerase II"/>
    <property type="evidence" value="ECO:0007669"/>
    <property type="project" value="InterPro"/>
</dbReference>
<dbReference type="GO" id="GO:0046982">
    <property type="term" value="F:protein heterodimerization activity"/>
    <property type="evidence" value="ECO:0007669"/>
    <property type="project" value="InterPro"/>
</dbReference>